<name>A0A0A0PLJ6_9CAUD</name>
<dbReference type="EMBL" id="KJ010548">
    <property type="protein sequence ID" value="AHJ87723.1"/>
    <property type="molecule type" value="Genomic_DNA"/>
</dbReference>
<gene>
    <name evidence="1" type="ORF">Bp8pT_081</name>
</gene>
<organism evidence="1 2">
    <name type="scientific">Bacillus phage Bp8p-T</name>
    <dbReference type="NCBI Taxonomy" id="1445811"/>
    <lineage>
        <taxon>Viruses</taxon>
        <taxon>Duplodnaviria</taxon>
        <taxon>Heunggongvirae</taxon>
        <taxon>Uroviricota</taxon>
        <taxon>Caudoviricetes</taxon>
        <taxon>Herelleviridae</taxon>
        <taxon>Bastillevirinae</taxon>
        <taxon>Agatevirus</taxon>
        <taxon>Agatevirus Bp8pC</taxon>
    </lineage>
</organism>
<sequence>MRKPRKRAILKVQGYRKKRDLFGFPVYIKEGSPAKLSTAHLLKLRELLEFIGSQPSERRYFEQWSEDYDFVAENKRNSKRVAPLRKLNRRRKQGK</sequence>
<reference evidence="1 2" key="1">
    <citation type="journal article" date="2015" name="Appl. Environ. Microbiol.">
        <title>Effects of actin-like proteins encoded by two Bacillus pumilus phages on unstable lysogeny, revealed by genomic analysis.</title>
        <authorList>
            <person name="Yuan Y."/>
            <person name="Peng Q."/>
            <person name="Wu D."/>
            <person name="Kou Z."/>
            <person name="Wu Y."/>
            <person name="Liu P."/>
            <person name="Gao M."/>
        </authorList>
    </citation>
    <scope>NUCLEOTIDE SEQUENCE [LARGE SCALE GENOMIC DNA]</scope>
</reference>
<proteinExistence type="predicted"/>
<accession>A0A0A0PLJ6</accession>
<dbReference type="Proteomes" id="UP000030233">
    <property type="component" value="Segment"/>
</dbReference>
<evidence type="ECO:0000313" key="2">
    <source>
        <dbReference type="Proteomes" id="UP000030233"/>
    </source>
</evidence>
<protein>
    <submittedName>
        <fullName evidence="1">Uncharacterized protein</fullName>
    </submittedName>
</protein>
<evidence type="ECO:0000313" key="1">
    <source>
        <dbReference type="EMBL" id="AHJ87723.1"/>
    </source>
</evidence>